<dbReference type="GO" id="GO:0008170">
    <property type="term" value="F:N-methyltransferase activity"/>
    <property type="evidence" value="ECO:0007669"/>
    <property type="project" value="InterPro"/>
</dbReference>
<dbReference type="InterPro" id="IPR003356">
    <property type="entry name" value="DNA_methylase_A-5"/>
</dbReference>
<evidence type="ECO:0000256" key="3">
    <source>
        <dbReference type="ARBA" id="ARBA00022603"/>
    </source>
</evidence>
<dbReference type="InterPro" id="IPR004546">
    <property type="entry name" value="Restrct_endonuc_T1M"/>
</dbReference>
<dbReference type="Pfam" id="PF02384">
    <property type="entry name" value="N6_Mtase"/>
    <property type="match status" value="1"/>
</dbReference>
<evidence type="ECO:0000256" key="1">
    <source>
        <dbReference type="ARBA" id="ARBA00006594"/>
    </source>
</evidence>
<dbReference type="GO" id="GO:0032259">
    <property type="term" value="P:methylation"/>
    <property type="evidence" value="ECO:0007669"/>
    <property type="project" value="UniProtKB-KW"/>
</dbReference>
<comment type="similarity">
    <text evidence="1">Belongs to the N(4)/N(6)-methyltransferase family.</text>
</comment>
<evidence type="ECO:0000256" key="5">
    <source>
        <dbReference type="ARBA" id="ARBA00022691"/>
    </source>
</evidence>
<dbReference type="InterPro" id="IPR051537">
    <property type="entry name" value="DNA_Adenine_Mtase"/>
</dbReference>
<dbReference type="InterPro" id="IPR002052">
    <property type="entry name" value="DNA_methylase_N6_adenine_CS"/>
</dbReference>
<dbReference type="InterPro" id="IPR038333">
    <property type="entry name" value="T1MK-like_N_sf"/>
</dbReference>
<evidence type="ECO:0000256" key="7">
    <source>
        <dbReference type="ARBA" id="ARBA00047942"/>
    </source>
</evidence>
<dbReference type="PANTHER" id="PTHR42933">
    <property type="entry name" value="SLR6095 PROTEIN"/>
    <property type="match status" value="1"/>
</dbReference>
<comment type="catalytic activity">
    <reaction evidence="7">
        <text>a 2'-deoxyadenosine in DNA + S-adenosyl-L-methionine = an N(6)-methyl-2'-deoxyadenosine in DNA + S-adenosyl-L-homocysteine + H(+)</text>
        <dbReference type="Rhea" id="RHEA:15197"/>
        <dbReference type="Rhea" id="RHEA-COMP:12418"/>
        <dbReference type="Rhea" id="RHEA-COMP:12419"/>
        <dbReference type="ChEBI" id="CHEBI:15378"/>
        <dbReference type="ChEBI" id="CHEBI:57856"/>
        <dbReference type="ChEBI" id="CHEBI:59789"/>
        <dbReference type="ChEBI" id="CHEBI:90615"/>
        <dbReference type="ChEBI" id="CHEBI:90616"/>
        <dbReference type="EC" id="2.1.1.72"/>
    </reaction>
</comment>
<name>A0A292IJQ0_9MOLU</name>
<keyword evidence="11" id="KW-1185">Reference proteome</keyword>
<dbReference type="PRINTS" id="PR00507">
    <property type="entry name" value="N12N6MTFRASE"/>
</dbReference>
<dbReference type="CDD" id="cd02440">
    <property type="entry name" value="AdoMet_MTases"/>
    <property type="match status" value="1"/>
</dbReference>
<dbReference type="KEGG" id="mamp:MAMA39_06400"/>
<dbReference type="NCBIfam" id="TIGR00497">
    <property type="entry name" value="hsdM"/>
    <property type="match status" value="1"/>
</dbReference>
<sequence length="384" mass="44107">MANQAQRDELHKQIWSMAEKLRGSVDSWEFRNYVLGFLFYRYISENFCQYVNEDEQKKKKDFDYANCYDEDVERGRKGLIKEKGFFIKPSELFCNVTKNATNDYEDLNIKLEKIFKNIENSAIGKDSEYNFKGLFSSINLRSENLGNSLRQKNKKLAEILQDIQNIKLKEFVDNEIDLFGDAYEFLIGMYSSNAGKSGGEFFTPQEVSELLVKITLIDFENNGSKENKTRIKNVYDPACGSGSLLLKFAKILGKNQRITYYGQEKNPTTYNLARINMFLHNIPFEHFNIRCEDTLINPLHNSDRLFDAIVSNPPYSIEWEGNKNINLINDPRFTPAGVLAPNSKADLAFVMHSLHYLKPNATAAIVSFPGIMYRGGQSVKSVNI</sequence>
<evidence type="ECO:0000313" key="10">
    <source>
        <dbReference type="EMBL" id="CDN40757.1"/>
    </source>
</evidence>
<dbReference type="EC" id="2.1.1.72" evidence="2"/>
<dbReference type="Pfam" id="PF12161">
    <property type="entry name" value="HsdM_N"/>
    <property type="match status" value="1"/>
</dbReference>
<reference evidence="10 11" key="1">
    <citation type="journal article" date="2015" name="Clin. Infect. Dis.">
        <title>Genomic Investigations unmask Mycoplasma amphoriforme, a new respiratory pathogen.</title>
        <authorList>
            <person name="Gillespie S.H."/>
            <person name="Ling C.L."/>
            <person name="Oravcova K."/>
            <person name="Pinheiro M."/>
            <person name="Wells L."/>
            <person name="Bryant J.M."/>
            <person name="McHugh T.D."/>
            <person name="Bebear C."/>
            <person name="Webster D."/>
            <person name="Harris S.R."/>
            <person name="Seth-Smith H.M."/>
            <person name="Thomson N.R."/>
        </authorList>
    </citation>
    <scope>NUCLEOTIDE SEQUENCE [LARGE SCALE GENOMIC DNA]</scope>
    <source>
        <strain evidence="10 11">A39</strain>
    </source>
</reference>
<dbReference type="InterPro" id="IPR029063">
    <property type="entry name" value="SAM-dependent_MTases_sf"/>
</dbReference>
<dbReference type="SUPFAM" id="SSF53335">
    <property type="entry name" value="S-adenosyl-L-methionine-dependent methyltransferases"/>
    <property type="match status" value="1"/>
</dbReference>
<evidence type="ECO:0000256" key="2">
    <source>
        <dbReference type="ARBA" id="ARBA00011900"/>
    </source>
</evidence>
<evidence type="ECO:0000313" key="11">
    <source>
        <dbReference type="Proteomes" id="UP000261764"/>
    </source>
</evidence>
<dbReference type="PROSITE" id="PS00092">
    <property type="entry name" value="N6_MTASE"/>
    <property type="match status" value="1"/>
</dbReference>
<dbReference type="Gene3D" id="1.20.1260.30">
    <property type="match status" value="1"/>
</dbReference>
<keyword evidence="4" id="KW-0808">Transferase</keyword>
<gene>
    <name evidence="10" type="ORF">MAMA39_06400</name>
</gene>
<keyword evidence="3" id="KW-0489">Methyltransferase</keyword>
<evidence type="ECO:0000256" key="4">
    <source>
        <dbReference type="ARBA" id="ARBA00022679"/>
    </source>
</evidence>
<dbReference type="PANTHER" id="PTHR42933:SF1">
    <property type="entry name" value="SITE-SPECIFIC DNA-METHYLTRANSFERASE (ADENINE-SPECIFIC)"/>
    <property type="match status" value="1"/>
</dbReference>
<dbReference type="EMBL" id="HG937516">
    <property type="protein sequence ID" value="CDN40757.1"/>
    <property type="molecule type" value="Genomic_DNA"/>
</dbReference>
<evidence type="ECO:0000259" key="9">
    <source>
        <dbReference type="Pfam" id="PF12161"/>
    </source>
</evidence>
<keyword evidence="5" id="KW-0949">S-adenosyl-L-methionine</keyword>
<dbReference type="GO" id="GO:0009307">
    <property type="term" value="P:DNA restriction-modification system"/>
    <property type="evidence" value="ECO:0007669"/>
    <property type="project" value="UniProtKB-KW"/>
</dbReference>
<evidence type="ECO:0000259" key="8">
    <source>
        <dbReference type="Pfam" id="PF02384"/>
    </source>
</evidence>
<dbReference type="Proteomes" id="UP000261764">
    <property type="component" value="Chromosome I"/>
</dbReference>
<proteinExistence type="inferred from homology"/>
<dbReference type="GO" id="GO:0009007">
    <property type="term" value="F:site-specific DNA-methyltransferase (adenine-specific) activity"/>
    <property type="evidence" value="ECO:0007669"/>
    <property type="project" value="UniProtKB-EC"/>
</dbReference>
<dbReference type="REBASE" id="86150">
    <property type="entry name" value="M.MamA39ORF6400P"/>
</dbReference>
<feature type="domain" description="DNA methylase adenine-specific" evidence="8">
    <location>
        <begin position="175"/>
        <end position="378"/>
    </location>
</feature>
<dbReference type="InterPro" id="IPR022749">
    <property type="entry name" value="D12N6_MeTrfase_N"/>
</dbReference>
<protein>
    <recommendedName>
        <fullName evidence="2">site-specific DNA-methyltransferase (adenine-specific)</fullName>
        <ecNumber evidence="2">2.1.1.72</ecNumber>
    </recommendedName>
</protein>
<organism evidence="10 11">
    <name type="scientific">Mycoplasma amphoriforme A39</name>
    <dbReference type="NCBI Taxonomy" id="572419"/>
    <lineage>
        <taxon>Bacteria</taxon>
        <taxon>Bacillati</taxon>
        <taxon>Mycoplasmatota</taxon>
        <taxon>Mollicutes</taxon>
        <taxon>Mycoplasmataceae</taxon>
        <taxon>Mycoplasma</taxon>
    </lineage>
</organism>
<dbReference type="GO" id="GO:0003677">
    <property type="term" value="F:DNA binding"/>
    <property type="evidence" value="ECO:0007669"/>
    <property type="project" value="InterPro"/>
</dbReference>
<accession>A0A292IJQ0</accession>
<dbReference type="Gene3D" id="3.40.50.150">
    <property type="entry name" value="Vaccinia Virus protein VP39"/>
    <property type="match status" value="1"/>
</dbReference>
<evidence type="ECO:0000256" key="6">
    <source>
        <dbReference type="ARBA" id="ARBA00022747"/>
    </source>
</evidence>
<dbReference type="AlphaFoldDB" id="A0A292IJQ0"/>
<feature type="domain" description="N6 adenine-specific DNA methyltransferase N-terminal" evidence="9">
    <location>
        <begin position="10"/>
        <end position="163"/>
    </location>
</feature>
<keyword evidence="6" id="KW-0680">Restriction system</keyword>